<organism evidence="2 3">
    <name type="scientific">Canavalia gladiata</name>
    <name type="common">Sword bean</name>
    <name type="synonym">Dolichos gladiatus</name>
    <dbReference type="NCBI Taxonomy" id="3824"/>
    <lineage>
        <taxon>Eukaryota</taxon>
        <taxon>Viridiplantae</taxon>
        <taxon>Streptophyta</taxon>
        <taxon>Embryophyta</taxon>
        <taxon>Tracheophyta</taxon>
        <taxon>Spermatophyta</taxon>
        <taxon>Magnoliopsida</taxon>
        <taxon>eudicotyledons</taxon>
        <taxon>Gunneridae</taxon>
        <taxon>Pentapetalae</taxon>
        <taxon>rosids</taxon>
        <taxon>fabids</taxon>
        <taxon>Fabales</taxon>
        <taxon>Fabaceae</taxon>
        <taxon>Papilionoideae</taxon>
        <taxon>50 kb inversion clade</taxon>
        <taxon>NPAAA clade</taxon>
        <taxon>indigoferoid/millettioid clade</taxon>
        <taxon>Phaseoleae</taxon>
        <taxon>Canavalia</taxon>
    </lineage>
</organism>
<feature type="compositionally biased region" description="Polar residues" evidence="1">
    <location>
        <begin position="134"/>
        <end position="143"/>
    </location>
</feature>
<reference evidence="2 3" key="1">
    <citation type="submission" date="2024-01" db="EMBL/GenBank/DDBJ databases">
        <title>The genomes of 5 underutilized Papilionoideae crops provide insights into root nodulation and disease resistanc.</title>
        <authorList>
            <person name="Jiang F."/>
        </authorList>
    </citation>
    <scope>NUCLEOTIDE SEQUENCE [LARGE SCALE GENOMIC DNA]</scope>
    <source>
        <strain evidence="2">LVBAO_FW01</strain>
        <tissue evidence="2">Leaves</tissue>
    </source>
</reference>
<dbReference type="EMBL" id="JAYMYQ010000002">
    <property type="protein sequence ID" value="KAK7349884.1"/>
    <property type="molecule type" value="Genomic_DNA"/>
</dbReference>
<dbReference type="AlphaFoldDB" id="A0AAN9MBN2"/>
<feature type="region of interest" description="Disordered" evidence="1">
    <location>
        <begin position="113"/>
        <end position="154"/>
    </location>
</feature>
<proteinExistence type="predicted"/>
<name>A0AAN9MBN2_CANGL</name>
<dbReference type="Proteomes" id="UP001367508">
    <property type="component" value="Unassembled WGS sequence"/>
</dbReference>
<accession>A0AAN9MBN2</accession>
<comment type="caution">
    <text evidence="2">The sequence shown here is derived from an EMBL/GenBank/DDBJ whole genome shotgun (WGS) entry which is preliminary data.</text>
</comment>
<evidence type="ECO:0000313" key="2">
    <source>
        <dbReference type="EMBL" id="KAK7349884.1"/>
    </source>
</evidence>
<evidence type="ECO:0000313" key="3">
    <source>
        <dbReference type="Proteomes" id="UP001367508"/>
    </source>
</evidence>
<feature type="compositionally biased region" description="Basic and acidic residues" evidence="1">
    <location>
        <begin position="144"/>
        <end position="154"/>
    </location>
</feature>
<keyword evidence="3" id="KW-1185">Reference proteome</keyword>
<protein>
    <submittedName>
        <fullName evidence="2">Uncharacterized protein</fullName>
    </submittedName>
</protein>
<evidence type="ECO:0000256" key="1">
    <source>
        <dbReference type="SAM" id="MobiDB-lite"/>
    </source>
</evidence>
<gene>
    <name evidence="2" type="ORF">VNO77_07699</name>
</gene>
<sequence length="154" mass="17463">MHEQGFLFCFSDAARIYSSYVTLHEHDVTIACNGWDITCMWRISIKRLSLLEIPARFLVCLDTRTPSVATLVPSGKDFRTLGYTLTVSSQAEANSNDLVAFAKKEIDLPNPRTRSEMLLNSENPKVVDPYEPQEIQSSWSNNSVREKPMKSYLA</sequence>